<dbReference type="Gene3D" id="3.10.10.10">
    <property type="entry name" value="HIV Type 1 Reverse Transcriptase, subunit A, domain 1"/>
    <property type="match status" value="1"/>
</dbReference>
<proteinExistence type="predicted"/>
<dbReference type="InterPro" id="IPR043502">
    <property type="entry name" value="DNA/RNA_pol_sf"/>
</dbReference>
<dbReference type="OrthoDB" id="7388703at2759"/>
<keyword evidence="2" id="KW-1185">Reference proteome</keyword>
<dbReference type="PANTHER" id="PTHR24559:SF435">
    <property type="entry name" value="RIBONUCLEASE H"/>
    <property type="match status" value="1"/>
</dbReference>
<name>A0A6S7I8V7_PARCT</name>
<dbReference type="InterPro" id="IPR043128">
    <property type="entry name" value="Rev_trsase/Diguanyl_cyclase"/>
</dbReference>
<dbReference type="PANTHER" id="PTHR24559">
    <property type="entry name" value="TRANSPOSON TY3-I GAG-POL POLYPROTEIN"/>
    <property type="match status" value="1"/>
</dbReference>
<sequence>MVMPALLFQKPHPKSKAQEQTLYLNRRLKQWMDGNINGLLDEGRAIQKRLVRQYLSSGHLMILREFRKVDDAGIDGELIQNTAIKTEGAAGPSGLDAMTWRRPCGSAFISKAIVRVIGNEIQEATGPLQTCTAHLSGCEAAVHAMHQVFEDKDADGVILVDATNAFNCLNRQTALINIKHLCPALSKINREHNTIRRIVITLVAAVGSNKTVLPENKFSGEEDIRECLHDFEIFVAVNEWSDVKAGQNLAVFLKDDAKAFYHQQSDTVRKSYKELSQALKERYEGGLALLKYKKEFNARNRKDGETLHSYLSDLRLSYERAYSPPIVDPLPADANAAQKTEHTKQEGALVFYNRRKVEDILCQFVNGLGKELREVLIRQDDLLKKSVESVLKQISTLEEEQGITRRVSAAQREGKLECHVDGAQKVEEVAHQQPSLENKLDEILKNQRTFQAAAVKEGVQGETDVNLSLGSLKTSWKFLVVDNHKESVLGADFTESHYTTSWGIADNKLWFDDVGIPLMGIKNAGMVRDDNHSPVVAKCIVELPPRHQAIIPMRTKNKSCKRGLFEPTKTPGGVLLRKTAVEGGKDGRFWVRAVNLTSNPVTLYKDQRIGIISEIEDMSEPLHLNPREETSTVSNVRTDHGCATSMLSEIGVDLSKNELNSFQSKQLEELILSYSDIFSKNKRDLGKCKLGVKHHIHLKQEAVPVKQPLRRIPVGYREEKSSSEWASPLVLVRKPSGDLGIGVDYRKLNEVTAVTSYPLSNITETLDRLAGASFFISIDMTSGYQVEIADEDKDKTAFTSPYELYQIAECRLDLQ</sequence>
<reference evidence="1" key="1">
    <citation type="submission" date="2020-04" db="EMBL/GenBank/DDBJ databases">
        <authorList>
            <person name="Alioto T."/>
            <person name="Alioto T."/>
            <person name="Gomez Garrido J."/>
        </authorList>
    </citation>
    <scope>NUCLEOTIDE SEQUENCE</scope>
    <source>
        <strain evidence="1">A484AB</strain>
    </source>
</reference>
<dbReference type="InterPro" id="IPR053134">
    <property type="entry name" value="RNA-dir_DNA_polymerase"/>
</dbReference>
<evidence type="ECO:0000313" key="2">
    <source>
        <dbReference type="Proteomes" id="UP001152795"/>
    </source>
</evidence>
<dbReference type="CDD" id="cd01647">
    <property type="entry name" value="RT_LTR"/>
    <property type="match status" value="1"/>
</dbReference>
<dbReference type="Proteomes" id="UP001152795">
    <property type="component" value="Unassembled WGS sequence"/>
</dbReference>
<gene>
    <name evidence="1" type="ORF">PACLA_8A049725</name>
</gene>
<accession>A0A6S7I8V7</accession>
<comment type="caution">
    <text evidence="1">The sequence shown here is derived from an EMBL/GenBank/DDBJ whole genome shotgun (WGS) entry which is preliminary data.</text>
</comment>
<dbReference type="SUPFAM" id="SSF56672">
    <property type="entry name" value="DNA/RNA polymerases"/>
    <property type="match status" value="1"/>
</dbReference>
<dbReference type="Gene3D" id="3.30.70.270">
    <property type="match status" value="1"/>
</dbReference>
<organism evidence="1 2">
    <name type="scientific">Paramuricea clavata</name>
    <name type="common">Red gorgonian</name>
    <name type="synonym">Violescent sea-whip</name>
    <dbReference type="NCBI Taxonomy" id="317549"/>
    <lineage>
        <taxon>Eukaryota</taxon>
        <taxon>Metazoa</taxon>
        <taxon>Cnidaria</taxon>
        <taxon>Anthozoa</taxon>
        <taxon>Octocorallia</taxon>
        <taxon>Malacalcyonacea</taxon>
        <taxon>Plexauridae</taxon>
        <taxon>Paramuricea</taxon>
    </lineage>
</organism>
<evidence type="ECO:0000313" key="1">
    <source>
        <dbReference type="EMBL" id="CAB4013657.1"/>
    </source>
</evidence>
<feature type="non-terminal residue" evidence="1">
    <location>
        <position position="815"/>
    </location>
</feature>
<protein>
    <submittedName>
        <fullName evidence="1">Retrovirus-related Pol poly from transposon</fullName>
    </submittedName>
</protein>
<dbReference type="AlphaFoldDB" id="A0A6S7I8V7"/>
<dbReference type="EMBL" id="CACRXK020007971">
    <property type="protein sequence ID" value="CAB4013657.1"/>
    <property type="molecule type" value="Genomic_DNA"/>
</dbReference>